<dbReference type="GO" id="GO:0000981">
    <property type="term" value="F:DNA-binding transcription factor activity, RNA polymerase II-specific"/>
    <property type="evidence" value="ECO:0007669"/>
    <property type="project" value="TreeGrafter"/>
</dbReference>
<feature type="region of interest" description="Disordered" evidence="6">
    <location>
        <begin position="404"/>
        <end position="434"/>
    </location>
</feature>
<sequence>MLASSSAQAGQQQLNPAAFLQYDPQLQQSTAAAGQAPPHRRSFDMSALQLPGSPVHITQQQSHQLQQTAPMFPTAQMSMNDSGVGFAAGPYGPAAKPPSRHSMQQAQSNRSSICSVSDNAGISSPLQEHASLGNMGASDIALLLSGALQVKPNTSGKPPYPYATLITYAILQHPRKQMTLSEIYAWLMHYYPYFKTAGSGWKNSIRHNLSLNKMFLRIPRPINEPGKGAYWTVDLAILDEVLNAKPKPTIHHYSPSGTMRNDSMVHPPPISSTGTVPSLTLTAPNAGPSVNPHALMAGLSSSISDKGTLVEAADGGMPARRASLQAMPMHRYQPYTMPPQPGMHSVQQGSAAQPLPPSLCNPGDLQLADAHARNIFNPQPAFPVPFSGSASMAAGFAIPSSGLGGAPSGSTMPAHPSANPPAFPGASAAVDPQGSFGSSLAAHVPLASGSFGRMAAPLSLRTNLQVRPTPSLPEHLLGSQNPELARKESPSPSVSIQGSDMAISPVAAVSAGETKQSDAPSIGDLSAYFAFVDSQDSTAQSASKPT</sequence>
<dbReference type="Pfam" id="PF00250">
    <property type="entry name" value="Forkhead"/>
    <property type="match status" value="1"/>
</dbReference>
<dbReference type="Gene3D" id="1.10.10.10">
    <property type="entry name" value="Winged helix-like DNA-binding domain superfamily/Winged helix DNA-binding domain"/>
    <property type="match status" value="1"/>
</dbReference>
<dbReference type="InterPro" id="IPR036388">
    <property type="entry name" value="WH-like_DNA-bd_sf"/>
</dbReference>
<dbReference type="InterPro" id="IPR045912">
    <property type="entry name" value="FOXJ2/3-like"/>
</dbReference>
<dbReference type="GO" id="GO:0000978">
    <property type="term" value="F:RNA polymerase II cis-regulatory region sequence-specific DNA binding"/>
    <property type="evidence" value="ECO:0007669"/>
    <property type="project" value="TreeGrafter"/>
</dbReference>
<dbReference type="SUPFAM" id="SSF46785">
    <property type="entry name" value="Winged helix' DNA-binding domain"/>
    <property type="match status" value="1"/>
</dbReference>
<comment type="subcellular location">
    <subcellularLocation>
        <location evidence="5">Nucleus</location>
    </subcellularLocation>
</comment>
<dbReference type="PANTHER" id="PTHR46078:SF2">
    <property type="entry name" value="FORK-HEAD DOMAIN-CONTAINING PROTEIN"/>
    <property type="match status" value="1"/>
</dbReference>
<feature type="DNA-binding region" description="Fork-head" evidence="5">
    <location>
        <begin position="157"/>
        <end position="234"/>
    </location>
</feature>
<dbReference type="PANTHER" id="PTHR46078">
    <property type="entry name" value="FORKHEAD BOX PROTEIN J2 FAMILY MEMBER"/>
    <property type="match status" value="1"/>
</dbReference>
<comment type="caution">
    <text evidence="8">The sequence shown here is derived from an EMBL/GenBank/DDBJ whole genome shotgun (WGS) entry which is preliminary data.</text>
</comment>
<keyword evidence="2 5" id="KW-0238">DNA-binding</keyword>
<dbReference type="InterPro" id="IPR001766">
    <property type="entry name" value="Fork_head_dom"/>
</dbReference>
<evidence type="ECO:0000256" key="3">
    <source>
        <dbReference type="ARBA" id="ARBA00023163"/>
    </source>
</evidence>
<keyword evidence="4 5" id="KW-0539">Nucleus</keyword>
<reference evidence="8" key="1">
    <citation type="submission" date="2022-07" db="EMBL/GenBank/DDBJ databases">
        <title>Phylogenomic reconstructions and comparative analyses of Kickxellomycotina fungi.</title>
        <authorList>
            <person name="Reynolds N.K."/>
            <person name="Stajich J.E."/>
            <person name="Barry K."/>
            <person name="Grigoriev I.V."/>
            <person name="Crous P."/>
            <person name="Smith M.E."/>
        </authorList>
    </citation>
    <scope>NUCLEOTIDE SEQUENCE</scope>
    <source>
        <strain evidence="8">NRRL 1566</strain>
    </source>
</reference>
<dbReference type="Proteomes" id="UP001139887">
    <property type="component" value="Unassembled WGS sequence"/>
</dbReference>
<protein>
    <recommendedName>
        <fullName evidence="7">Fork-head domain-containing protein</fullName>
    </recommendedName>
</protein>
<dbReference type="PROSITE" id="PS50039">
    <property type="entry name" value="FORK_HEAD_3"/>
    <property type="match status" value="1"/>
</dbReference>
<dbReference type="CDD" id="cd00059">
    <property type="entry name" value="FH_FOX"/>
    <property type="match status" value="1"/>
</dbReference>
<dbReference type="SMART" id="SM00339">
    <property type="entry name" value="FH"/>
    <property type="match status" value="1"/>
</dbReference>
<feature type="domain" description="Fork-head" evidence="7">
    <location>
        <begin position="157"/>
        <end position="234"/>
    </location>
</feature>
<accession>A0A9W8LYN2</accession>
<proteinExistence type="predicted"/>
<feature type="region of interest" description="Disordered" evidence="6">
    <location>
        <begin position="469"/>
        <end position="499"/>
    </location>
</feature>
<evidence type="ECO:0000256" key="4">
    <source>
        <dbReference type="ARBA" id="ARBA00023242"/>
    </source>
</evidence>
<keyword evidence="9" id="KW-1185">Reference proteome</keyword>
<dbReference type="FunFam" id="1.10.10.10:FF:000135">
    <property type="entry name" value="forkhead box protein G1"/>
    <property type="match status" value="1"/>
</dbReference>
<evidence type="ECO:0000313" key="8">
    <source>
        <dbReference type="EMBL" id="KAJ2848389.1"/>
    </source>
</evidence>
<dbReference type="EMBL" id="JANBUW010000174">
    <property type="protein sequence ID" value="KAJ2848389.1"/>
    <property type="molecule type" value="Genomic_DNA"/>
</dbReference>
<name>A0A9W8LYN2_9FUNG</name>
<keyword evidence="1" id="KW-0805">Transcription regulation</keyword>
<organism evidence="8 9">
    <name type="scientific">Coemansia brasiliensis</name>
    <dbReference type="NCBI Taxonomy" id="2650707"/>
    <lineage>
        <taxon>Eukaryota</taxon>
        <taxon>Fungi</taxon>
        <taxon>Fungi incertae sedis</taxon>
        <taxon>Zoopagomycota</taxon>
        <taxon>Kickxellomycotina</taxon>
        <taxon>Kickxellomycetes</taxon>
        <taxon>Kickxellales</taxon>
        <taxon>Kickxellaceae</taxon>
        <taxon>Coemansia</taxon>
    </lineage>
</organism>
<gene>
    <name evidence="8" type="ORF">IWW36_003328</name>
</gene>
<evidence type="ECO:0000256" key="5">
    <source>
        <dbReference type="PROSITE-ProRule" id="PRU00089"/>
    </source>
</evidence>
<dbReference type="InterPro" id="IPR030456">
    <property type="entry name" value="TF_fork_head_CS_2"/>
</dbReference>
<dbReference type="PRINTS" id="PR00053">
    <property type="entry name" value="FORKHEAD"/>
</dbReference>
<dbReference type="PROSITE" id="PS00658">
    <property type="entry name" value="FORK_HEAD_2"/>
    <property type="match status" value="1"/>
</dbReference>
<keyword evidence="3" id="KW-0804">Transcription</keyword>
<dbReference type="InterPro" id="IPR036390">
    <property type="entry name" value="WH_DNA-bd_sf"/>
</dbReference>
<dbReference type="GO" id="GO:0005634">
    <property type="term" value="C:nucleus"/>
    <property type="evidence" value="ECO:0007669"/>
    <property type="project" value="UniProtKB-SubCell"/>
</dbReference>
<dbReference type="OrthoDB" id="5954824at2759"/>
<evidence type="ECO:0000256" key="6">
    <source>
        <dbReference type="SAM" id="MobiDB-lite"/>
    </source>
</evidence>
<evidence type="ECO:0000313" key="9">
    <source>
        <dbReference type="Proteomes" id="UP001139887"/>
    </source>
</evidence>
<evidence type="ECO:0000259" key="7">
    <source>
        <dbReference type="PROSITE" id="PS50039"/>
    </source>
</evidence>
<evidence type="ECO:0000256" key="1">
    <source>
        <dbReference type="ARBA" id="ARBA00023015"/>
    </source>
</evidence>
<evidence type="ECO:0000256" key="2">
    <source>
        <dbReference type="ARBA" id="ARBA00023125"/>
    </source>
</evidence>
<dbReference type="AlphaFoldDB" id="A0A9W8LYN2"/>